<dbReference type="GO" id="GO:0061863">
    <property type="term" value="F:microtubule plus end polymerase"/>
    <property type="evidence" value="ECO:0007669"/>
    <property type="project" value="InterPro"/>
</dbReference>
<feature type="domain" description="TOG" evidence="4">
    <location>
        <begin position="7"/>
        <end position="213"/>
    </location>
</feature>
<evidence type="ECO:0000259" key="4">
    <source>
        <dbReference type="SMART" id="SM01349"/>
    </source>
</evidence>
<dbReference type="GO" id="GO:0051010">
    <property type="term" value="F:microtubule plus-end binding"/>
    <property type="evidence" value="ECO:0007669"/>
    <property type="project" value="InterPro"/>
</dbReference>
<dbReference type="Gene3D" id="1.25.10.10">
    <property type="entry name" value="Leucine-rich Repeat Variant"/>
    <property type="match status" value="2"/>
</dbReference>
<dbReference type="InterPro" id="IPR045110">
    <property type="entry name" value="XMAP215"/>
</dbReference>
<dbReference type="InterPro" id="IPR048491">
    <property type="entry name" value="XMAP215_CLASP_TOG"/>
</dbReference>
<dbReference type="AlphaFoldDB" id="A0A3R6YLX9"/>
<reference evidence="5 6" key="1">
    <citation type="submission" date="2018-08" db="EMBL/GenBank/DDBJ databases">
        <title>Aphanomyces genome sequencing and annotation.</title>
        <authorList>
            <person name="Minardi D."/>
            <person name="Oidtmann B."/>
            <person name="Van Der Giezen M."/>
            <person name="Studholme D.J."/>
        </authorList>
    </citation>
    <scope>NUCLEOTIDE SEQUENCE [LARGE SCALE GENOMIC DNA]</scope>
    <source>
        <strain evidence="5 6">FDL457</strain>
    </source>
</reference>
<dbReference type="GO" id="GO:0030951">
    <property type="term" value="P:establishment or maintenance of microtubule cytoskeleton polarity"/>
    <property type="evidence" value="ECO:0007669"/>
    <property type="project" value="InterPro"/>
</dbReference>
<dbReference type="GO" id="GO:0007051">
    <property type="term" value="P:spindle organization"/>
    <property type="evidence" value="ECO:0007669"/>
    <property type="project" value="InterPro"/>
</dbReference>
<accession>A0A3R6YLX9</accession>
<dbReference type="GO" id="GO:0046785">
    <property type="term" value="P:microtubule polymerization"/>
    <property type="evidence" value="ECO:0007669"/>
    <property type="project" value="InterPro"/>
</dbReference>
<dbReference type="InterPro" id="IPR034085">
    <property type="entry name" value="TOG"/>
</dbReference>
<dbReference type="GO" id="GO:0005737">
    <property type="term" value="C:cytoplasm"/>
    <property type="evidence" value="ECO:0007669"/>
    <property type="project" value="UniProtKB-SubCell"/>
</dbReference>
<keyword evidence="2" id="KW-0963">Cytoplasm</keyword>
<name>A0A3R6YLX9_APHAT</name>
<evidence type="ECO:0000256" key="2">
    <source>
        <dbReference type="ARBA" id="ARBA00022490"/>
    </source>
</evidence>
<dbReference type="InterPro" id="IPR011989">
    <property type="entry name" value="ARM-like"/>
</dbReference>
<dbReference type="Proteomes" id="UP000286510">
    <property type="component" value="Unassembled WGS sequence"/>
</dbReference>
<organism evidence="5 6">
    <name type="scientific">Aphanomyces astaci</name>
    <name type="common">Crayfish plague agent</name>
    <dbReference type="NCBI Taxonomy" id="112090"/>
    <lineage>
        <taxon>Eukaryota</taxon>
        <taxon>Sar</taxon>
        <taxon>Stramenopiles</taxon>
        <taxon>Oomycota</taxon>
        <taxon>Saprolegniomycetes</taxon>
        <taxon>Saprolegniales</taxon>
        <taxon>Verrucalvaceae</taxon>
        <taxon>Aphanomyces</taxon>
    </lineage>
</organism>
<gene>
    <name evidence="5" type="ORF">DYB26_005778</name>
</gene>
<dbReference type="EMBL" id="QUTF01009257">
    <property type="protein sequence ID" value="RHZ37840.1"/>
    <property type="molecule type" value="Genomic_DNA"/>
</dbReference>
<evidence type="ECO:0000313" key="5">
    <source>
        <dbReference type="EMBL" id="RHZ37840.1"/>
    </source>
</evidence>
<sequence>MTPREAEKLEALAQDGWSSSIETNSQSAKWTERKAGFEAPLQMEEVAAKSLARTGESAKKPAAMECGLPAVLTCAVQVHPEQWNNAIVGRVLPRVVDKGFSGRPGAVNLAEEVVLEFVHLCSAKDTIAVLLEGSRNKRPKVLPLCVSSILACFKAFGPRTVPVAAVKKEFKALCESTVNNVRPNAVKLMGESPTNQWLLVDRYCPRPAKEAQEGVRPGEFADTINLLDRLPKTEFKAKMALSKWSEKVDALKIILDIVGSVPKLETGDYNDLVQTLKT</sequence>
<evidence type="ECO:0000313" key="6">
    <source>
        <dbReference type="Proteomes" id="UP000286510"/>
    </source>
</evidence>
<dbReference type="VEuPathDB" id="FungiDB:H257_03566"/>
<protein>
    <recommendedName>
        <fullName evidence="4">TOG domain-containing protein</fullName>
    </recommendedName>
</protein>
<dbReference type="SMART" id="SM01349">
    <property type="entry name" value="TOG"/>
    <property type="match status" value="1"/>
</dbReference>
<comment type="caution">
    <text evidence="5">The sequence shown here is derived from an EMBL/GenBank/DDBJ whole genome shotgun (WGS) entry which is preliminary data.</text>
</comment>
<evidence type="ECO:0000256" key="1">
    <source>
        <dbReference type="ARBA" id="ARBA00004496"/>
    </source>
</evidence>
<feature type="region of interest" description="Disordered" evidence="3">
    <location>
        <begin position="1"/>
        <end position="29"/>
    </location>
</feature>
<evidence type="ECO:0000256" key="3">
    <source>
        <dbReference type="SAM" id="MobiDB-lite"/>
    </source>
</evidence>
<feature type="compositionally biased region" description="Basic and acidic residues" evidence="3">
    <location>
        <begin position="1"/>
        <end position="10"/>
    </location>
</feature>
<feature type="compositionally biased region" description="Polar residues" evidence="3">
    <location>
        <begin position="16"/>
        <end position="29"/>
    </location>
</feature>
<comment type="subcellular location">
    <subcellularLocation>
        <location evidence="1">Cytoplasm</location>
    </subcellularLocation>
</comment>
<dbReference type="PANTHER" id="PTHR12609">
    <property type="entry name" value="MICROTUBULE ASSOCIATED PROTEIN XMAP215"/>
    <property type="match status" value="1"/>
</dbReference>
<proteinExistence type="predicted"/>
<dbReference type="Pfam" id="PF21041">
    <property type="entry name" value="XMAP215_CLASP_TOG"/>
    <property type="match status" value="1"/>
</dbReference>
<dbReference type="VEuPathDB" id="FungiDB:H257_03567"/>